<dbReference type="InterPro" id="IPR011990">
    <property type="entry name" value="TPR-like_helical_dom_sf"/>
</dbReference>
<dbReference type="Gene3D" id="1.25.40.10">
    <property type="entry name" value="Tetratricopeptide repeat domain"/>
    <property type="match status" value="1"/>
</dbReference>
<keyword evidence="1" id="KW-0472">Membrane</keyword>
<dbReference type="Proteomes" id="UP000319771">
    <property type="component" value="Unassembled WGS sequence"/>
</dbReference>
<proteinExistence type="predicted"/>
<feature type="transmembrane region" description="Helical" evidence="1">
    <location>
        <begin position="32"/>
        <end position="51"/>
    </location>
</feature>
<sequence>MSLQTRHSSRIEQPGAEIIEPLVSFWERYSRVVLGVVAGIAVVGTVGYLMLHSRQVAEEEAAGKLAEASLYYWQGDYQRSLQVARETAQQFASTPSGLDAHRQAADAAYWGGDFPTAIAEYRRYLEKNPSGLLADAARRSLAYALESNRQYSEAVHEYEGLVGHFDRSSSAEFLMAAARCLRAAGQPQEALKRLQRVTDEFGETDYANQARIEIAELQAAGSGSAAR</sequence>
<dbReference type="Pfam" id="PF09976">
    <property type="entry name" value="TPR_21"/>
    <property type="match status" value="1"/>
</dbReference>
<dbReference type="Pfam" id="PF13174">
    <property type="entry name" value="TPR_6"/>
    <property type="match status" value="1"/>
</dbReference>
<keyword evidence="1" id="KW-0812">Transmembrane</keyword>
<evidence type="ECO:0000256" key="1">
    <source>
        <dbReference type="SAM" id="Phobius"/>
    </source>
</evidence>
<protein>
    <submittedName>
        <fullName evidence="3">Tetratricopeptide repeat protein</fullName>
    </submittedName>
</protein>
<dbReference type="EMBL" id="VBPB01000022">
    <property type="protein sequence ID" value="TMQ74007.1"/>
    <property type="molecule type" value="Genomic_DNA"/>
</dbReference>
<dbReference type="InterPro" id="IPR019734">
    <property type="entry name" value="TPR_rpt"/>
</dbReference>
<reference evidence="3 4" key="1">
    <citation type="journal article" date="2019" name="Nat. Microbiol.">
        <title>Mediterranean grassland soil C-N compound turnover is dependent on rainfall and depth, and is mediated by genomically divergent microorganisms.</title>
        <authorList>
            <person name="Diamond S."/>
            <person name="Andeer P.F."/>
            <person name="Li Z."/>
            <person name="Crits-Christoph A."/>
            <person name="Burstein D."/>
            <person name="Anantharaman K."/>
            <person name="Lane K.R."/>
            <person name="Thomas B.C."/>
            <person name="Pan C."/>
            <person name="Northen T.R."/>
            <person name="Banfield J.F."/>
        </authorList>
    </citation>
    <scope>NUCLEOTIDE SEQUENCE [LARGE SCALE GENOMIC DNA]</scope>
    <source>
        <strain evidence="3">WS_11</strain>
    </source>
</reference>
<keyword evidence="1" id="KW-1133">Transmembrane helix</keyword>
<evidence type="ECO:0000259" key="2">
    <source>
        <dbReference type="Pfam" id="PF09976"/>
    </source>
</evidence>
<evidence type="ECO:0000313" key="4">
    <source>
        <dbReference type="Proteomes" id="UP000319771"/>
    </source>
</evidence>
<dbReference type="AlphaFoldDB" id="A0A538UDU2"/>
<feature type="domain" description="Ancillary SecYEG translocon subunit/Cell division coordinator CpoB TPR" evidence="2">
    <location>
        <begin position="24"/>
        <end position="157"/>
    </location>
</feature>
<organism evidence="3 4">
    <name type="scientific">Eiseniibacteriota bacterium</name>
    <dbReference type="NCBI Taxonomy" id="2212470"/>
    <lineage>
        <taxon>Bacteria</taxon>
        <taxon>Candidatus Eiseniibacteriota</taxon>
    </lineage>
</organism>
<evidence type="ECO:0000313" key="3">
    <source>
        <dbReference type="EMBL" id="TMQ74007.1"/>
    </source>
</evidence>
<gene>
    <name evidence="3" type="ORF">E6K81_01755</name>
</gene>
<name>A0A538UDU2_UNCEI</name>
<dbReference type="SUPFAM" id="SSF48452">
    <property type="entry name" value="TPR-like"/>
    <property type="match status" value="1"/>
</dbReference>
<accession>A0A538UDU2</accession>
<dbReference type="InterPro" id="IPR018704">
    <property type="entry name" value="SecYEG/CpoB_TPR"/>
</dbReference>
<comment type="caution">
    <text evidence="3">The sequence shown here is derived from an EMBL/GenBank/DDBJ whole genome shotgun (WGS) entry which is preliminary data.</text>
</comment>